<dbReference type="AlphaFoldDB" id="A0A1F7ZN78"/>
<dbReference type="Proteomes" id="UP000179179">
    <property type="component" value="Unassembled WGS sequence"/>
</dbReference>
<dbReference type="RefSeq" id="XP_022384611.1">
    <property type="nucleotide sequence ID" value="XM_022537137.1"/>
</dbReference>
<gene>
    <name evidence="2" type="ORF">ABOM_010009</name>
</gene>
<reference evidence="2 3" key="1">
    <citation type="journal article" date="2016" name="Genome Biol. Evol.">
        <title>Draft genome sequence of an aflatoxigenic Aspergillus species, A. bombycis.</title>
        <authorList>
            <person name="Moore G.G."/>
            <person name="Mack B.M."/>
            <person name="Beltz S.B."/>
            <person name="Gilbert M.K."/>
        </authorList>
    </citation>
    <scope>NUCLEOTIDE SEQUENCE [LARGE SCALE GENOMIC DNA]</scope>
    <source>
        <strain evidence="3">NRRL 26010</strain>
    </source>
</reference>
<dbReference type="EMBL" id="LYCR01000127">
    <property type="protein sequence ID" value="OGM40894.1"/>
    <property type="molecule type" value="Genomic_DNA"/>
</dbReference>
<comment type="caution">
    <text evidence="2">The sequence shown here is derived from an EMBL/GenBank/DDBJ whole genome shotgun (WGS) entry which is preliminary data.</text>
</comment>
<evidence type="ECO:0000313" key="3">
    <source>
        <dbReference type="Proteomes" id="UP000179179"/>
    </source>
</evidence>
<feature type="region of interest" description="Disordered" evidence="1">
    <location>
        <begin position="454"/>
        <end position="475"/>
    </location>
</feature>
<evidence type="ECO:0000313" key="2">
    <source>
        <dbReference type="EMBL" id="OGM40894.1"/>
    </source>
</evidence>
<accession>A0A1F7ZN78</accession>
<keyword evidence="3" id="KW-1185">Reference proteome</keyword>
<protein>
    <submittedName>
        <fullName evidence="2">Uncharacterized protein</fullName>
    </submittedName>
</protein>
<dbReference type="GeneID" id="34453399"/>
<organism evidence="2 3">
    <name type="scientific">Aspergillus bombycis</name>
    <dbReference type="NCBI Taxonomy" id="109264"/>
    <lineage>
        <taxon>Eukaryota</taxon>
        <taxon>Fungi</taxon>
        <taxon>Dikarya</taxon>
        <taxon>Ascomycota</taxon>
        <taxon>Pezizomycotina</taxon>
        <taxon>Eurotiomycetes</taxon>
        <taxon>Eurotiomycetidae</taxon>
        <taxon>Eurotiales</taxon>
        <taxon>Aspergillaceae</taxon>
        <taxon>Aspergillus</taxon>
    </lineage>
</organism>
<evidence type="ECO:0000256" key="1">
    <source>
        <dbReference type="SAM" id="MobiDB-lite"/>
    </source>
</evidence>
<sequence length="475" mass="55351">MEGENSWINLFFSGNPPEFVNEIKDDQPFRPFCSRDEDWKLRGLADKTRPIDETRIQVLWLLNNGHRKYAGKVFPDYTKREAASQLYRLGVSKRQIPQMIDDAVREFDRFVREARAYTQIDRFCSRGERTYFPRFHGVVTDMQRDRFLSGYVHQRAVVLEAIVPKLHSRRILAGRTSQLPEGSLEVLAKLPFSSFERDWYRSLLNDRLRRLDALHRLGVTHGDVQDWHFRLPGDFYDTVLYDFSEAYTVSSRWPFRINRGKPRPLRNIAECERKRVGMEIEERASTRDFRSHLIHLSSEDTVDDALWQSLDVEKESLELIIFKVCHRPDDFSMPTLNSVFPFLEAVCPQSDPGWLIRRGRLLHHYESAWAVSRLDENRAASILFDGEVELATDDSRRSYLILCLIPKSWNLSWRTDDKPSSDDTGPSHQLRQACLLALSQRSGCVFGRSEFLEVGKKPKESDPSEHVESTEHAVS</sequence>
<dbReference type="STRING" id="109264.A0A1F7ZN78"/>
<proteinExistence type="predicted"/>
<name>A0A1F7ZN78_9EURO</name>
<dbReference type="OrthoDB" id="4138941at2759"/>